<protein>
    <submittedName>
        <fullName evidence="3">LysM peptidoglycan-binding domain-containing protein</fullName>
    </submittedName>
</protein>
<feature type="domain" description="LysM" evidence="2">
    <location>
        <begin position="32"/>
        <end position="80"/>
    </location>
</feature>
<dbReference type="Proteomes" id="UP001595692">
    <property type="component" value="Unassembled WGS sequence"/>
</dbReference>
<dbReference type="PROSITE" id="PS51782">
    <property type="entry name" value="LYSM"/>
    <property type="match status" value="1"/>
</dbReference>
<evidence type="ECO:0000256" key="1">
    <source>
        <dbReference type="SAM" id="SignalP"/>
    </source>
</evidence>
<dbReference type="InterPro" id="IPR036779">
    <property type="entry name" value="LysM_dom_sf"/>
</dbReference>
<dbReference type="InterPro" id="IPR052196">
    <property type="entry name" value="Bact_Kbp"/>
</dbReference>
<gene>
    <name evidence="3" type="ORF">ACFOSS_07710</name>
</gene>
<evidence type="ECO:0000313" key="3">
    <source>
        <dbReference type="EMBL" id="MFC3913346.1"/>
    </source>
</evidence>
<keyword evidence="4" id="KW-1185">Reference proteome</keyword>
<dbReference type="Gene3D" id="3.10.350.10">
    <property type="entry name" value="LysM domain"/>
    <property type="match status" value="1"/>
</dbReference>
<reference evidence="4" key="1">
    <citation type="journal article" date="2019" name="Int. J. Syst. Evol. Microbiol.">
        <title>The Global Catalogue of Microorganisms (GCM) 10K type strain sequencing project: providing services to taxonomists for standard genome sequencing and annotation.</title>
        <authorList>
            <consortium name="The Broad Institute Genomics Platform"/>
            <consortium name="The Broad Institute Genome Sequencing Center for Infectious Disease"/>
            <person name="Wu L."/>
            <person name="Ma J."/>
        </authorList>
    </citation>
    <scope>NUCLEOTIDE SEQUENCE [LARGE SCALE GENOMIC DNA]</scope>
    <source>
        <strain evidence="4">CCUG 54939</strain>
    </source>
</reference>
<dbReference type="PANTHER" id="PTHR34700">
    <property type="entry name" value="POTASSIUM BINDING PROTEIN KBP"/>
    <property type="match status" value="1"/>
</dbReference>
<keyword evidence="1" id="KW-0732">Signal</keyword>
<sequence>MKSHKIAVFFAGILLATTALADVLQLKEGHPETYVVKKGDTLWDISGVFLQKPWLWPRLWQINPQVKDPHWIYPGDILNLVWVDGEPRLVHKKVIRLSPSIKKVVKEDPIPSLKLSAVAAFLRSDHIFSGEHDVDSMPYVLGNNQNDRGLMEEQHIYVKGNLPLGGQYGIYHPGVVYKDRNSGEELGRQGVLAGIAVAVASHPDDVTEVALIKNMREVMQGDRVMAIPANENLDITYQMQPSALKSDGYIIDFPGTSSSVSGKYDVILLSKGARDGLKNGDVITIKRPGVALTGHDADTISYRQNSNMGQRVLDAESRRLPADVIGQAMTFKVYDKVAMALVLRANDIVHKDYTVSNPD</sequence>
<feature type="signal peptide" evidence="1">
    <location>
        <begin position="1"/>
        <end position="21"/>
    </location>
</feature>
<dbReference type="InterPro" id="IPR018392">
    <property type="entry name" value="LysM"/>
</dbReference>
<evidence type="ECO:0000259" key="2">
    <source>
        <dbReference type="PROSITE" id="PS51782"/>
    </source>
</evidence>
<dbReference type="PANTHER" id="PTHR34700:SF4">
    <property type="entry name" value="PHAGE-LIKE ELEMENT PBSX PROTEIN XKDP"/>
    <property type="match status" value="1"/>
</dbReference>
<name>A0ABV8CMM4_9GAMM</name>
<comment type="caution">
    <text evidence="3">The sequence shown here is derived from an EMBL/GenBank/DDBJ whole genome shotgun (WGS) entry which is preliminary data.</text>
</comment>
<dbReference type="SUPFAM" id="SSF54106">
    <property type="entry name" value="LysM domain"/>
    <property type="match status" value="1"/>
</dbReference>
<dbReference type="CDD" id="cd00118">
    <property type="entry name" value="LysM"/>
    <property type="match status" value="1"/>
</dbReference>
<dbReference type="EMBL" id="JBHSAF010000007">
    <property type="protein sequence ID" value="MFC3913346.1"/>
    <property type="molecule type" value="Genomic_DNA"/>
</dbReference>
<proteinExistence type="predicted"/>
<dbReference type="RefSeq" id="WP_377151631.1">
    <property type="nucleotide sequence ID" value="NZ_JBHSAF010000007.1"/>
</dbReference>
<feature type="chain" id="PRO_5045809503" evidence="1">
    <location>
        <begin position="22"/>
        <end position="359"/>
    </location>
</feature>
<evidence type="ECO:0000313" key="4">
    <source>
        <dbReference type="Proteomes" id="UP001595692"/>
    </source>
</evidence>
<organism evidence="3 4">
    <name type="scientific">Pseudaeromonas sharmana</name>
    <dbReference type="NCBI Taxonomy" id="328412"/>
    <lineage>
        <taxon>Bacteria</taxon>
        <taxon>Pseudomonadati</taxon>
        <taxon>Pseudomonadota</taxon>
        <taxon>Gammaproteobacteria</taxon>
        <taxon>Aeromonadales</taxon>
        <taxon>Aeromonadaceae</taxon>
        <taxon>Pseudaeromonas</taxon>
    </lineage>
</organism>
<dbReference type="Pfam" id="PF01476">
    <property type="entry name" value="LysM"/>
    <property type="match status" value="1"/>
</dbReference>
<accession>A0ABV8CMM4</accession>